<feature type="domain" description="RRM" evidence="3">
    <location>
        <begin position="35"/>
        <end position="112"/>
    </location>
</feature>
<dbReference type="Pfam" id="PF14529">
    <property type="entry name" value="Exo_endo_phos_2"/>
    <property type="match status" value="1"/>
</dbReference>
<protein>
    <submittedName>
        <fullName evidence="5">RNA-directed DNA polymerase, eukaryota</fullName>
    </submittedName>
</protein>
<proteinExistence type="predicted"/>
<keyword evidence="5" id="KW-0695">RNA-directed DNA polymerase</keyword>
<dbReference type="SUPFAM" id="SSF56219">
    <property type="entry name" value="DNase I-like"/>
    <property type="match status" value="1"/>
</dbReference>
<keyword evidence="1" id="KW-0694">RNA-binding</keyword>
<dbReference type="Pfam" id="PF00076">
    <property type="entry name" value="RRM_1"/>
    <property type="match status" value="1"/>
</dbReference>
<dbReference type="CDD" id="cd01650">
    <property type="entry name" value="RT_nLTR_like"/>
    <property type="match status" value="1"/>
</dbReference>
<evidence type="ECO:0000259" key="3">
    <source>
        <dbReference type="PROSITE" id="PS50102"/>
    </source>
</evidence>
<keyword evidence="6" id="KW-1185">Reference proteome</keyword>
<keyword evidence="5" id="KW-0548">Nucleotidyltransferase</keyword>
<dbReference type="InterPro" id="IPR012677">
    <property type="entry name" value="Nucleotide-bd_a/b_plait_sf"/>
</dbReference>
<dbReference type="InterPro" id="IPR000477">
    <property type="entry name" value="RT_dom"/>
</dbReference>
<dbReference type="InterPro" id="IPR005135">
    <property type="entry name" value="Endo/exonuclease/phosphatase"/>
</dbReference>
<dbReference type="Gene3D" id="3.60.10.10">
    <property type="entry name" value="Endonuclease/exonuclease/phosphatase"/>
    <property type="match status" value="1"/>
</dbReference>
<dbReference type="PANTHER" id="PTHR33116">
    <property type="entry name" value="REVERSE TRANSCRIPTASE ZINC-BINDING DOMAIN-CONTAINING PROTEIN-RELATED-RELATED"/>
    <property type="match status" value="1"/>
</dbReference>
<name>A0ABQ4WYK8_9ASTR</name>
<dbReference type="Gene3D" id="3.30.70.330">
    <property type="match status" value="1"/>
</dbReference>
<dbReference type="InterPro" id="IPR036691">
    <property type="entry name" value="Endo/exonu/phosph_ase_sf"/>
</dbReference>
<feature type="region of interest" description="Disordered" evidence="2">
    <location>
        <begin position="331"/>
        <end position="355"/>
    </location>
</feature>
<evidence type="ECO:0000259" key="4">
    <source>
        <dbReference type="PROSITE" id="PS50878"/>
    </source>
</evidence>
<comment type="caution">
    <text evidence="5">The sequence shown here is derived from an EMBL/GenBank/DDBJ whole genome shotgun (WGS) entry which is preliminary data.</text>
</comment>
<dbReference type="Pfam" id="PF00078">
    <property type="entry name" value="RVT_1"/>
    <property type="match status" value="1"/>
</dbReference>
<feature type="domain" description="Reverse transcriptase" evidence="4">
    <location>
        <begin position="904"/>
        <end position="1181"/>
    </location>
</feature>
<evidence type="ECO:0000313" key="5">
    <source>
        <dbReference type="EMBL" id="GJS57893.1"/>
    </source>
</evidence>
<reference evidence="5" key="2">
    <citation type="submission" date="2022-01" db="EMBL/GenBank/DDBJ databases">
        <authorList>
            <person name="Yamashiro T."/>
            <person name="Shiraishi A."/>
            <person name="Satake H."/>
            <person name="Nakayama K."/>
        </authorList>
    </citation>
    <scope>NUCLEOTIDE SEQUENCE</scope>
</reference>
<dbReference type="InterPro" id="IPR035979">
    <property type="entry name" value="RBD_domain_sf"/>
</dbReference>
<dbReference type="PANTHER" id="PTHR33116:SF79">
    <property type="entry name" value="REVERSE TRANSCRIPTASE DOMAIN, ZINC FINGER, CCHC-TYPE-RELATED"/>
    <property type="match status" value="1"/>
</dbReference>
<feature type="compositionally biased region" description="Acidic residues" evidence="2">
    <location>
        <begin position="334"/>
        <end position="344"/>
    </location>
</feature>
<dbReference type="PROSITE" id="PS50878">
    <property type="entry name" value="RT_POL"/>
    <property type="match status" value="1"/>
</dbReference>
<gene>
    <name evidence="5" type="ORF">Tco_0652677</name>
</gene>
<evidence type="ECO:0000256" key="1">
    <source>
        <dbReference type="PROSITE-ProRule" id="PRU00176"/>
    </source>
</evidence>
<dbReference type="SMART" id="SM00360">
    <property type="entry name" value="RRM"/>
    <property type="match status" value="1"/>
</dbReference>
<dbReference type="InterPro" id="IPR000504">
    <property type="entry name" value="RRM_dom"/>
</dbReference>
<accession>A0ABQ4WYK8</accession>
<dbReference type="GO" id="GO:0003964">
    <property type="term" value="F:RNA-directed DNA polymerase activity"/>
    <property type="evidence" value="ECO:0007669"/>
    <property type="project" value="UniProtKB-KW"/>
</dbReference>
<sequence length="1389" mass="158153">MFVKVILWNAEERDVVPPGPSTWHSKEDQTLRISKSVFVTNFPETCSSRDLWKVCNDYGSVVDVFIPIKKSKADKRFAFVRFIKVKDLDRLVANLCTIWIGRFHIHANVARFHRPLKPNTSIPRTSDFGTFKTSFASVLKEGYHKDIVNSNPALVLDDTCIKDHDFSLSLMGKVRNVTAIPNLYSILFNEGFHNTKITYLGGTWVLLVTDSVESKDKLLNHIGVGSWFSIIKESSNSFVCDERIIWVSIDGLPINAWTPNSLRKIASLWGEIVEWEISDSPSLLNKPLCLKTKNDVIINECCKIIIQGKVYWIRAKETHAWIPTFAVTNQDFSSSDDESDDNIGDDFVGDKDKIDSSDIDRVSESSFSHVNDLVHDTDNNNVAADVGSHSDDPFNLYGILNNQHKKANNSSTAEPEYPLDSLRKLKERKLNDGVSSHHSMNSRPLSSKEGGSILDVMEEIIKVGQTMGYNMEGLGNKTKKGWIKELCHKHRINFLAIQETKLESIDLFSIKSLWGNLNFDHVVGPSVGFSGGILCVWDSCVFIKDHVSKSDYFVAIMGTWVPTSTKLLIISVYAPQQLTKKRDLWNYLHSLIDRWDGKTVIMGDFNEVRYKHERFSSTFNSQGANAFNNFISLAGLIDLPLEGYTFTWAHKSASKMSKLDRFLLSEGLFLSFPYLSALCLDRYLSDHRPILLKENSYDFGPTPFCIFHSWFSMEGFDSFVESTWKSMHVTDSNGLVRMKKKLQLLKSAIKVWIKETKARSYEKKINILQNLSEADKSIDRGDENTKYFHGILNKKRSQLAIRGTLVNGEWISNPVGVKREFYSHFKNQFLPSYTPRLSFDFVFPNRLSTDQVEDLERLVTYDEVKRAVWDCGANKSPGPDEFTFEFFCKFWKTLDQDVFQAVFDFFENGHIPRGCNASFIALIPKIHDAKIVKDFWPISLIGSIYKIITKILANRLCNVLPCLISEVQSAFVSNRNILDGPFILDELLQWCKHKRKRAMIFKVDFEKAFDSVKWDYLIDTLRAFGFGQKWFSWINGCFETATGSVLVNGSPTSEFQFHRGLKQGDYISLFLFILIMETLHLSFKRVIESNLFKGISINASFSISHLFYADDVVFIGEWNSSNIKTVAKVLNCFYLASGLKINFYKSKLMGVGVNSNEVESIENLVGCSTFSTPFKYLGVIVGDNMSRLKPWEDVISKVSNRLSNWKLKTLSIGGRLTLIKSVISSIPLYHMSIFKAPMGVLNKLESIRRNFFNGIDGMDKTNSWIRWDKILASKKNGGLGVSTMHGNHGALSSCVTSLRRSSWLDIIREMYDFNSKGIELMQFLKKKLGNGENTSFWDDKWHDDGPFKSLYPRLHALDTCKSISVASKLSQPTLIHSFRRPPRGGVEEE</sequence>
<keyword evidence="5" id="KW-0808">Transferase</keyword>
<dbReference type="PROSITE" id="PS50102">
    <property type="entry name" value="RRM"/>
    <property type="match status" value="1"/>
</dbReference>
<dbReference type="CDD" id="cd00590">
    <property type="entry name" value="RRM_SF"/>
    <property type="match status" value="1"/>
</dbReference>
<evidence type="ECO:0000256" key="2">
    <source>
        <dbReference type="SAM" id="MobiDB-lite"/>
    </source>
</evidence>
<evidence type="ECO:0000313" key="6">
    <source>
        <dbReference type="Proteomes" id="UP001151760"/>
    </source>
</evidence>
<dbReference type="EMBL" id="BQNB010009041">
    <property type="protein sequence ID" value="GJS57893.1"/>
    <property type="molecule type" value="Genomic_DNA"/>
</dbReference>
<organism evidence="5 6">
    <name type="scientific">Tanacetum coccineum</name>
    <dbReference type="NCBI Taxonomy" id="301880"/>
    <lineage>
        <taxon>Eukaryota</taxon>
        <taxon>Viridiplantae</taxon>
        <taxon>Streptophyta</taxon>
        <taxon>Embryophyta</taxon>
        <taxon>Tracheophyta</taxon>
        <taxon>Spermatophyta</taxon>
        <taxon>Magnoliopsida</taxon>
        <taxon>eudicotyledons</taxon>
        <taxon>Gunneridae</taxon>
        <taxon>Pentapetalae</taxon>
        <taxon>asterids</taxon>
        <taxon>campanulids</taxon>
        <taxon>Asterales</taxon>
        <taxon>Asteraceae</taxon>
        <taxon>Asteroideae</taxon>
        <taxon>Anthemideae</taxon>
        <taxon>Anthemidinae</taxon>
        <taxon>Tanacetum</taxon>
    </lineage>
</organism>
<reference evidence="5" key="1">
    <citation type="journal article" date="2022" name="Int. J. Mol. Sci.">
        <title>Draft Genome of Tanacetum Coccineum: Genomic Comparison of Closely Related Tanacetum-Family Plants.</title>
        <authorList>
            <person name="Yamashiro T."/>
            <person name="Shiraishi A."/>
            <person name="Nakayama K."/>
            <person name="Satake H."/>
        </authorList>
    </citation>
    <scope>NUCLEOTIDE SEQUENCE</scope>
</reference>
<dbReference type="Proteomes" id="UP001151760">
    <property type="component" value="Unassembled WGS sequence"/>
</dbReference>
<dbReference type="SUPFAM" id="SSF54928">
    <property type="entry name" value="RNA-binding domain, RBD"/>
    <property type="match status" value="1"/>
</dbReference>